<reference evidence="10" key="1">
    <citation type="journal article" date="2017" name="Biotechnol. Biofuels">
        <title>Evaluation of environmental bacterial communities as a factor affecting the growth of duckweed Lemna minor.</title>
        <authorList>
            <person name="Ishizawa H."/>
            <person name="Kuroda M."/>
            <person name="Morikawa M."/>
            <person name="Ike M."/>
        </authorList>
    </citation>
    <scope>NUCLEOTIDE SEQUENCE [LARGE SCALE GENOMIC DNA]</scope>
    <source>
        <strain evidence="10">M6</strain>
    </source>
</reference>
<dbReference type="PROSITE" id="PS00178">
    <property type="entry name" value="AA_TRNA_LIGASE_I"/>
    <property type="match status" value="1"/>
</dbReference>
<dbReference type="GO" id="GO:0005829">
    <property type="term" value="C:cytosol"/>
    <property type="evidence" value="ECO:0007669"/>
    <property type="project" value="TreeGrafter"/>
</dbReference>
<keyword evidence="4" id="KW-0862">Zinc</keyword>
<dbReference type="Proteomes" id="UP000278756">
    <property type="component" value="Chromosome 1"/>
</dbReference>
<evidence type="ECO:0000259" key="8">
    <source>
        <dbReference type="Pfam" id="PF00749"/>
    </source>
</evidence>
<dbReference type="AlphaFoldDB" id="A0A3G9G5B6"/>
<proteinExistence type="inferred from homology"/>
<organism evidence="9 10">
    <name type="scientific">Asticcacaulis excentricus</name>
    <dbReference type="NCBI Taxonomy" id="78587"/>
    <lineage>
        <taxon>Bacteria</taxon>
        <taxon>Pseudomonadati</taxon>
        <taxon>Pseudomonadota</taxon>
        <taxon>Alphaproteobacteria</taxon>
        <taxon>Caulobacterales</taxon>
        <taxon>Caulobacteraceae</taxon>
        <taxon>Asticcacaulis</taxon>
    </lineage>
</organism>
<feature type="domain" description="Glutamyl/glutaminyl-tRNA synthetase class Ib catalytic" evidence="8">
    <location>
        <begin position="4"/>
        <end position="265"/>
    </location>
</feature>
<dbReference type="EMBL" id="AP018827">
    <property type="protein sequence ID" value="BBF80164.1"/>
    <property type="molecule type" value="Genomic_DNA"/>
</dbReference>
<evidence type="ECO:0000256" key="7">
    <source>
        <dbReference type="RuleBase" id="RU363037"/>
    </source>
</evidence>
<evidence type="ECO:0000313" key="9">
    <source>
        <dbReference type="EMBL" id="BBF80164.1"/>
    </source>
</evidence>
<evidence type="ECO:0000256" key="1">
    <source>
        <dbReference type="ARBA" id="ARBA00022598"/>
    </source>
</evidence>
<comment type="similarity">
    <text evidence="7">Belongs to the class-I aminoacyl-tRNA synthetase family.</text>
</comment>
<accession>A0A3G9G5B6</accession>
<dbReference type="PANTHER" id="PTHR43311:SF1">
    <property type="entry name" value="GLUTAMYL-Q TRNA(ASP) SYNTHETASE"/>
    <property type="match status" value="1"/>
</dbReference>
<dbReference type="GO" id="GO:0004818">
    <property type="term" value="F:glutamate-tRNA ligase activity"/>
    <property type="evidence" value="ECO:0007669"/>
    <property type="project" value="TreeGrafter"/>
</dbReference>
<dbReference type="RefSeq" id="WP_126420395.1">
    <property type="nucleotide sequence ID" value="NZ_AP018827.1"/>
</dbReference>
<keyword evidence="1 7" id="KW-0436">Ligase</keyword>
<dbReference type="PRINTS" id="PR00987">
    <property type="entry name" value="TRNASYNTHGLU"/>
</dbReference>
<dbReference type="InterPro" id="IPR020058">
    <property type="entry name" value="Glu/Gln-tRNA-synth_Ib_cat-dom"/>
</dbReference>
<gene>
    <name evidence="9" type="ORF">EM6_0742</name>
</gene>
<keyword evidence="3 7" id="KW-0547">Nucleotide-binding</keyword>
<dbReference type="PANTHER" id="PTHR43311">
    <property type="entry name" value="GLUTAMATE--TRNA LIGASE"/>
    <property type="match status" value="1"/>
</dbReference>
<dbReference type="GO" id="GO:0005524">
    <property type="term" value="F:ATP binding"/>
    <property type="evidence" value="ECO:0007669"/>
    <property type="project" value="UniProtKB-KW"/>
</dbReference>
<evidence type="ECO:0000313" key="10">
    <source>
        <dbReference type="Proteomes" id="UP000278756"/>
    </source>
</evidence>
<evidence type="ECO:0000256" key="5">
    <source>
        <dbReference type="ARBA" id="ARBA00022840"/>
    </source>
</evidence>
<dbReference type="OrthoDB" id="9807503at2"/>
<dbReference type="Pfam" id="PF00749">
    <property type="entry name" value="tRNA-synt_1c"/>
    <property type="match status" value="1"/>
</dbReference>
<dbReference type="Gene3D" id="3.40.50.620">
    <property type="entry name" value="HUPs"/>
    <property type="match status" value="1"/>
</dbReference>
<evidence type="ECO:0000256" key="2">
    <source>
        <dbReference type="ARBA" id="ARBA00022723"/>
    </source>
</evidence>
<keyword evidence="7" id="KW-0648">Protein biosynthesis</keyword>
<dbReference type="InterPro" id="IPR000924">
    <property type="entry name" value="Glu/Gln-tRNA-synth"/>
</dbReference>
<protein>
    <submittedName>
        <fullName evidence="9">Glutamyl-Q-tRNA synthetase</fullName>
    </submittedName>
</protein>
<dbReference type="SUPFAM" id="SSF52374">
    <property type="entry name" value="Nucleotidylyl transferase"/>
    <property type="match status" value="1"/>
</dbReference>
<reference evidence="10" key="2">
    <citation type="journal article" date="2017" name="Plant Physiol. Biochem.">
        <title>Differential oxidative and antioxidative response of duckweed Lemna minor toward plant growth promoting/inhibiting bacteria.</title>
        <authorList>
            <person name="Ishizawa H."/>
            <person name="Kuroda M."/>
            <person name="Morikawa M."/>
            <person name="Ike M."/>
        </authorList>
    </citation>
    <scope>NUCLEOTIDE SEQUENCE [LARGE SCALE GENOMIC DNA]</scope>
    <source>
        <strain evidence="10">M6</strain>
    </source>
</reference>
<keyword evidence="6 7" id="KW-0030">Aminoacyl-tRNA synthetase</keyword>
<keyword evidence="2" id="KW-0479">Metal-binding</keyword>
<dbReference type="InterPro" id="IPR001412">
    <property type="entry name" value="aa-tRNA-synth_I_CS"/>
</dbReference>
<keyword evidence="5 7" id="KW-0067">ATP-binding</keyword>
<evidence type="ECO:0000256" key="4">
    <source>
        <dbReference type="ARBA" id="ARBA00022833"/>
    </source>
</evidence>
<sequence length="275" mass="30230">MTYRTRFAPSPTGYLHLGHAYAALTAFEAARQADGDCLLRIEDIDRTRCRLEYETGIYEDLRGLGLAWPEPVLRQSDHLADYEAALESLRARGLVYACYKTRKELAQAAQGAPQEGDAVAENGPAEREPSWRLSLAAAREALGAKWDRLGFVETGQGPNGETGPQRARPEVNGDVVLGRKDIGVAYHLAVVIDDARQGVTHIHRGHDLFAATHTQVLLQGLLGLPTPVYRHHALLLDDQGRRLAKRKGSKSLRDYRHEGMDAEAIKALIAATPKA</sequence>
<dbReference type="InterPro" id="IPR049940">
    <property type="entry name" value="GluQ/Sye"/>
</dbReference>
<evidence type="ECO:0000256" key="6">
    <source>
        <dbReference type="ARBA" id="ARBA00023146"/>
    </source>
</evidence>
<dbReference type="GO" id="GO:0006424">
    <property type="term" value="P:glutamyl-tRNA aminoacylation"/>
    <property type="evidence" value="ECO:0007669"/>
    <property type="project" value="TreeGrafter"/>
</dbReference>
<dbReference type="InterPro" id="IPR014729">
    <property type="entry name" value="Rossmann-like_a/b/a_fold"/>
</dbReference>
<evidence type="ECO:0000256" key="3">
    <source>
        <dbReference type="ARBA" id="ARBA00022741"/>
    </source>
</evidence>
<dbReference type="NCBIfam" id="NF004315">
    <property type="entry name" value="PRK05710.1-4"/>
    <property type="match status" value="1"/>
</dbReference>
<name>A0A3G9G5B6_9CAUL</name>